<dbReference type="Gene3D" id="4.10.60.10">
    <property type="entry name" value="Zinc finger, CCHC-type"/>
    <property type="match status" value="1"/>
</dbReference>
<dbReference type="InterPro" id="IPR001878">
    <property type="entry name" value="Znf_CCHC"/>
</dbReference>
<evidence type="ECO:0000259" key="2">
    <source>
        <dbReference type="PROSITE" id="PS50158"/>
    </source>
</evidence>
<dbReference type="Pfam" id="PF00098">
    <property type="entry name" value="zf-CCHC"/>
    <property type="match status" value="1"/>
</dbReference>
<keyword evidence="1" id="KW-0862">Zinc</keyword>
<dbReference type="EMBL" id="BQNB010020238">
    <property type="protein sequence ID" value="GJT93815.1"/>
    <property type="molecule type" value="Genomic_DNA"/>
</dbReference>
<reference evidence="3" key="1">
    <citation type="journal article" date="2022" name="Int. J. Mol. Sci.">
        <title>Draft Genome of Tanacetum Coccineum: Genomic Comparison of Closely Related Tanacetum-Family Plants.</title>
        <authorList>
            <person name="Yamashiro T."/>
            <person name="Shiraishi A."/>
            <person name="Nakayama K."/>
            <person name="Satake H."/>
        </authorList>
    </citation>
    <scope>NUCLEOTIDE SEQUENCE</scope>
</reference>
<dbReference type="SMART" id="SM00343">
    <property type="entry name" value="ZnF_C2HC"/>
    <property type="match status" value="1"/>
</dbReference>
<proteinExistence type="predicted"/>
<organism evidence="3 4">
    <name type="scientific">Tanacetum coccineum</name>
    <dbReference type="NCBI Taxonomy" id="301880"/>
    <lineage>
        <taxon>Eukaryota</taxon>
        <taxon>Viridiplantae</taxon>
        <taxon>Streptophyta</taxon>
        <taxon>Embryophyta</taxon>
        <taxon>Tracheophyta</taxon>
        <taxon>Spermatophyta</taxon>
        <taxon>Magnoliopsida</taxon>
        <taxon>eudicotyledons</taxon>
        <taxon>Gunneridae</taxon>
        <taxon>Pentapetalae</taxon>
        <taxon>asterids</taxon>
        <taxon>campanulids</taxon>
        <taxon>Asterales</taxon>
        <taxon>Asteraceae</taxon>
        <taxon>Asteroideae</taxon>
        <taxon>Anthemideae</taxon>
        <taxon>Anthemidinae</taxon>
        <taxon>Tanacetum</taxon>
    </lineage>
</organism>
<accession>A0ABQ5I1B5</accession>
<evidence type="ECO:0000256" key="1">
    <source>
        <dbReference type="PROSITE-ProRule" id="PRU00047"/>
    </source>
</evidence>
<gene>
    <name evidence="3" type="ORF">Tco_1082660</name>
</gene>
<evidence type="ECO:0000313" key="4">
    <source>
        <dbReference type="Proteomes" id="UP001151760"/>
    </source>
</evidence>
<dbReference type="PROSITE" id="PS50158">
    <property type="entry name" value="ZF_CCHC"/>
    <property type="match status" value="1"/>
</dbReference>
<comment type="caution">
    <text evidence="3">The sequence shown here is derived from an EMBL/GenBank/DDBJ whole genome shotgun (WGS) entry which is preliminary data.</text>
</comment>
<protein>
    <submittedName>
        <fullName evidence="3">Retrovirus-related pol polyprotein from transposon TNT 1-94</fullName>
    </submittedName>
</protein>
<keyword evidence="1" id="KW-0479">Metal-binding</keyword>
<reference evidence="3" key="2">
    <citation type="submission" date="2022-01" db="EMBL/GenBank/DDBJ databases">
        <authorList>
            <person name="Yamashiro T."/>
            <person name="Shiraishi A."/>
            <person name="Satake H."/>
            <person name="Nakayama K."/>
        </authorList>
    </citation>
    <scope>NUCLEOTIDE SEQUENCE</scope>
</reference>
<evidence type="ECO:0000313" key="3">
    <source>
        <dbReference type="EMBL" id="GJT93815.1"/>
    </source>
</evidence>
<dbReference type="InterPro" id="IPR036875">
    <property type="entry name" value="Znf_CCHC_sf"/>
</dbReference>
<dbReference type="Proteomes" id="UP001151760">
    <property type="component" value="Unassembled WGS sequence"/>
</dbReference>
<sequence>MNATNETANVQRIVRTPTPGNTSTGQCYNCGGKGHYARNCPKPRVHDSKYFMEQMLLAKQDEAGGILSDKHNDFLFAGSSEWQKFEELINVNSGSVEKDTHVYDQCALETLARNAYAEALLSKTSKICSKGNNKYDLDQSD</sequence>
<dbReference type="SUPFAM" id="SSF57756">
    <property type="entry name" value="Retrovirus zinc finger-like domains"/>
    <property type="match status" value="1"/>
</dbReference>
<keyword evidence="1" id="KW-0863">Zinc-finger</keyword>
<name>A0ABQ5I1B5_9ASTR</name>
<feature type="domain" description="CCHC-type" evidence="2">
    <location>
        <begin position="27"/>
        <end position="42"/>
    </location>
</feature>
<keyword evidence="4" id="KW-1185">Reference proteome</keyword>